<evidence type="ECO:0000313" key="2">
    <source>
        <dbReference type="EMBL" id="PNZ28480.1"/>
    </source>
</evidence>
<dbReference type="Pfam" id="PF11667">
    <property type="entry name" value="DUF3267"/>
    <property type="match status" value="1"/>
</dbReference>
<reference evidence="2 3" key="1">
    <citation type="submission" date="2017-08" db="EMBL/GenBank/DDBJ databases">
        <title>Draft genome sequences of 64 type strains of genus Staph aureus.</title>
        <authorList>
            <person name="Cole K."/>
            <person name="Golubchik T."/>
            <person name="Russell J."/>
            <person name="Foster D."/>
            <person name="Llewelyn M."/>
            <person name="Wilson D."/>
            <person name="Crook D."/>
            <person name="Paul J."/>
        </authorList>
    </citation>
    <scope>NUCLEOTIDE SEQUENCE [LARGE SCALE GENOMIC DNA]</scope>
    <source>
        <strain evidence="2 3">DSM 21968</strain>
    </source>
</reference>
<feature type="transmembrane region" description="Helical" evidence="1">
    <location>
        <begin position="132"/>
        <end position="154"/>
    </location>
</feature>
<feature type="transmembrane region" description="Helical" evidence="1">
    <location>
        <begin position="105"/>
        <end position="126"/>
    </location>
</feature>
<dbReference type="InterPro" id="IPR021683">
    <property type="entry name" value="DUF3267"/>
</dbReference>
<accession>A0A2K3YSB2</accession>
<protein>
    <recommendedName>
        <fullName evidence="4">DUF3267 domain-containing protein</fullName>
    </recommendedName>
</protein>
<keyword evidence="1" id="KW-1133">Transmembrane helix</keyword>
<gene>
    <name evidence="2" type="ORF">CD122_04370</name>
</gene>
<keyword evidence="3" id="KW-1185">Reference proteome</keyword>
<dbReference type="EMBL" id="PPRF01000022">
    <property type="protein sequence ID" value="PNZ28480.1"/>
    <property type="molecule type" value="Genomic_DNA"/>
</dbReference>
<dbReference type="OrthoDB" id="2360495at2"/>
<evidence type="ECO:0008006" key="4">
    <source>
        <dbReference type="Google" id="ProtNLM"/>
    </source>
</evidence>
<feature type="transmembrane region" description="Helical" evidence="1">
    <location>
        <begin position="53"/>
        <end position="77"/>
    </location>
</feature>
<evidence type="ECO:0000256" key="1">
    <source>
        <dbReference type="SAM" id="Phobius"/>
    </source>
</evidence>
<evidence type="ECO:0000313" key="3">
    <source>
        <dbReference type="Proteomes" id="UP000242752"/>
    </source>
</evidence>
<dbReference type="Proteomes" id="UP000242752">
    <property type="component" value="Unassembled WGS sequence"/>
</dbReference>
<feature type="transmembrane region" description="Helical" evidence="1">
    <location>
        <begin position="21"/>
        <end position="41"/>
    </location>
</feature>
<proteinExistence type="predicted"/>
<dbReference type="AlphaFoldDB" id="A0A2K3YSB2"/>
<organism evidence="2 3">
    <name type="scientific">Staphylococcus rostri</name>
    <dbReference type="NCBI Taxonomy" id="522262"/>
    <lineage>
        <taxon>Bacteria</taxon>
        <taxon>Bacillati</taxon>
        <taxon>Bacillota</taxon>
        <taxon>Bacilli</taxon>
        <taxon>Bacillales</taxon>
        <taxon>Staphylococcaceae</taxon>
        <taxon>Staphylococcus</taxon>
    </lineage>
</organism>
<sequence length="188" mass="22111">MLNCSRSIDIHSRFGIPRIAFISFVTVVITFLISFEVFHYYSNVPFTDKNFFIFIVLMLCLYPLHKLIHILTVLPYFRYIKMYKLMPKSWIPLYNIFLDKPVRKYYFCICLIAPLIIISLICILIACALPHYGHYFMFLLALNAGFSVMDLLYLKVIFFCKRGQFVEEHINGFVLLEKNCTSDQISIG</sequence>
<keyword evidence="1" id="KW-0472">Membrane</keyword>
<comment type="caution">
    <text evidence="2">The sequence shown here is derived from an EMBL/GenBank/DDBJ whole genome shotgun (WGS) entry which is preliminary data.</text>
</comment>
<dbReference type="RefSeq" id="WP_103357789.1">
    <property type="nucleotide sequence ID" value="NZ_PPRF01000022.1"/>
</dbReference>
<keyword evidence="1" id="KW-0812">Transmembrane</keyword>
<name>A0A2K3YSB2_9STAP</name>